<dbReference type="AlphaFoldDB" id="A0A9W4DLF3"/>
<dbReference type="Gene3D" id="2.60.120.260">
    <property type="entry name" value="Galactose-binding domain-like"/>
    <property type="match status" value="1"/>
</dbReference>
<feature type="domain" description="CBM6" evidence="2">
    <location>
        <begin position="294"/>
        <end position="418"/>
    </location>
</feature>
<dbReference type="EMBL" id="CAJSLV010000043">
    <property type="protein sequence ID" value="CAG6392140.1"/>
    <property type="molecule type" value="Genomic_DNA"/>
</dbReference>
<organism evidence="3 4">
    <name type="scientific">Actinacidiphila cocklensis</name>
    <dbReference type="NCBI Taxonomy" id="887465"/>
    <lineage>
        <taxon>Bacteria</taxon>
        <taxon>Bacillati</taxon>
        <taxon>Actinomycetota</taxon>
        <taxon>Actinomycetes</taxon>
        <taxon>Kitasatosporales</taxon>
        <taxon>Streptomycetaceae</taxon>
        <taxon>Actinacidiphila</taxon>
    </lineage>
</organism>
<keyword evidence="4" id="KW-1185">Reference proteome</keyword>
<dbReference type="SUPFAM" id="SSF49785">
    <property type="entry name" value="Galactose-binding domain-like"/>
    <property type="match status" value="1"/>
</dbReference>
<gene>
    <name evidence="3" type="ORF">SCOCK_150112</name>
</gene>
<comment type="caution">
    <text evidence="3">The sequence shown here is derived from an EMBL/GenBank/DDBJ whole genome shotgun (WGS) entry which is preliminary data.</text>
</comment>
<accession>A0A9W4DLF3</accession>
<dbReference type="CDD" id="cd04082">
    <property type="entry name" value="CBM35_pectate_lyase-like"/>
    <property type="match status" value="1"/>
</dbReference>
<proteinExistence type="predicted"/>
<dbReference type="Proteomes" id="UP001152519">
    <property type="component" value="Unassembled WGS sequence"/>
</dbReference>
<evidence type="ECO:0000313" key="4">
    <source>
        <dbReference type="Proteomes" id="UP001152519"/>
    </source>
</evidence>
<evidence type="ECO:0000313" key="3">
    <source>
        <dbReference type="EMBL" id="CAG6392140.1"/>
    </source>
</evidence>
<dbReference type="PROSITE" id="PS51175">
    <property type="entry name" value="CBM6"/>
    <property type="match status" value="1"/>
</dbReference>
<name>A0A9W4DLF3_9ACTN</name>
<sequence>MTDTSGRPSRRGVLGASLGGVLAATLPGAAAGDRAAASPPPSTAIAGPPATAALSLSTWQQRWSPSASTDGLAAFETVEDDRADSHPAGQPHIYPEGDNYRWNMHMVDRDTMTDRQRQEVTGMRSPAGGDYLQWLPGQTWRVTYLLYIPSSLKATSTFTHIMQMKEPGAGTSPIVVQSLRRVNGAQTIELQLATSGLLIGRTSLDPLHDDWTHVDFQIKVGDGTSGSLRWILRGSDGRQLIDVSKSGIDTYLADRVRPKYGIYRSLGDTSGSLEDCYLLITDMRGYQLVSAASADHQAEDARVSQGVFASDHTGYSGSGFVNYDNVTGGYVEWTFNSNAAATATLDLRYANGTAANRPMDIAVNGTVVSAGRAFDPTGSWDTWATSSLSVPLKSGTNTVRATATTSSGGPNVDKITVR</sequence>
<dbReference type="GO" id="GO:0030246">
    <property type="term" value="F:carbohydrate binding"/>
    <property type="evidence" value="ECO:0007669"/>
    <property type="project" value="InterPro"/>
</dbReference>
<dbReference type="InterPro" id="IPR006311">
    <property type="entry name" value="TAT_signal"/>
</dbReference>
<dbReference type="PROSITE" id="PS51318">
    <property type="entry name" value="TAT"/>
    <property type="match status" value="1"/>
</dbReference>
<dbReference type="InterPro" id="IPR005084">
    <property type="entry name" value="CBM6"/>
</dbReference>
<protein>
    <submittedName>
        <fullName evidence="3">Carbohydrate binding protein with CBM6 domain</fullName>
    </submittedName>
</protein>
<evidence type="ECO:0000256" key="1">
    <source>
        <dbReference type="SAM" id="MobiDB-lite"/>
    </source>
</evidence>
<feature type="region of interest" description="Disordered" evidence="1">
    <location>
        <begin position="29"/>
        <end position="49"/>
    </location>
</feature>
<dbReference type="InterPro" id="IPR008979">
    <property type="entry name" value="Galactose-bd-like_sf"/>
</dbReference>
<evidence type="ECO:0000259" key="2">
    <source>
        <dbReference type="PROSITE" id="PS51175"/>
    </source>
</evidence>
<dbReference type="Pfam" id="PF03422">
    <property type="entry name" value="CBM_6"/>
    <property type="match status" value="1"/>
</dbReference>
<reference evidence="3" key="1">
    <citation type="submission" date="2021-05" db="EMBL/GenBank/DDBJ databases">
        <authorList>
            <person name="Arsene-Ploetze F."/>
        </authorList>
    </citation>
    <scope>NUCLEOTIDE SEQUENCE</scope>
    <source>
        <strain evidence="3">DSM 42138</strain>
    </source>
</reference>
<dbReference type="Gene3D" id="2.60.120.200">
    <property type="match status" value="1"/>
</dbReference>